<name>A0A7D5ZBA0_9NEIS</name>
<dbReference type="KEGG" id="cfon:HZU75_04490"/>
<dbReference type="EMBL" id="CP058952">
    <property type="protein sequence ID" value="QLI80846.1"/>
    <property type="molecule type" value="Genomic_DNA"/>
</dbReference>
<accession>A0A7D5ZBA0</accession>
<organism evidence="1 2">
    <name type="scientific">Chitinibacter fontanus</name>
    <dbReference type="NCBI Taxonomy" id="1737446"/>
    <lineage>
        <taxon>Bacteria</taxon>
        <taxon>Pseudomonadati</taxon>
        <taxon>Pseudomonadota</taxon>
        <taxon>Betaproteobacteria</taxon>
        <taxon>Neisseriales</taxon>
        <taxon>Chitinibacteraceae</taxon>
        <taxon>Chitinibacter</taxon>
    </lineage>
</organism>
<dbReference type="RefSeq" id="WP_180307980.1">
    <property type="nucleotide sequence ID" value="NZ_CP058952.1"/>
</dbReference>
<evidence type="ECO:0000313" key="1">
    <source>
        <dbReference type="EMBL" id="QLI80846.1"/>
    </source>
</evidence>
<evidence type="ECO:0000313" key="2">
    <source>
        <dbReference type="Proteomes" id="UP000510822"/>
    </source>
</evidence>
<proteinExistence type="predicted"/>
<keyword evidence="1" id="KW-0238">DNA-binding</keyword>
<dbReference type="Proteomes" id="UP000510822">
    <property type="component" value="Chromosome"/>
</dbReference>
<protein>
    <submittedName>
        <fullName evidence="1">DNA-binding protein</fullName>
    </submittedName>
</protein>
<gene>
    <name evidence="1" type="ORF">HZU75_04490</name>
</gene>
<sequence length="66" mass="7375">MPVDYTDKNNATLTTNEVALLLKVKAQTIRKNYCLKGSFLGCRPIKLSNGLLRWPTKAILNILEGL</sequence>
<dbReference type="GO" id="GO:0003677">
    <property type="term" value="F:DNA binding"/>
    <property type="evidence" value="ECO:0007669"/>
    <property type="project" value="UniProtKB-KW"/>
</dbReference>
<reference evidence="1 2" key="1">
    <citation type="journal article" date="2016" name="Int. J. Syst. Evol. Microbiol.">
        <title>Chitinibacter fontanus sp. nov., isolated from a spring.</title>
        <authorList>
            <person name="Sheu S.Y."/>
            <person name="Li Y.S."/>
            <person name="Young C.C."/>
            <person name="Chen W.M."/>
        </authorList>
    </citation>
    <scope>NUCLEOTIDE SEQUENCE [LARGE SCALE GENOMIC DNA]</scope>
    <source>
        <strain evidence="1 2">STM-7</strain>
    </source>
</reference>
<keyword evidence="2" id="KW-1185">Reference proteome</keyword>
<dbReference type="AlphaFoldDB" id="A0A7D5ZBA0"/>